<dbReference type="EMBL" id="KK119144">
    <property type="protein sequence ID" value="KFM74873.1"/>
    <property type="molecule type" value="Genomic_DNA"/>
</dbReference>
<gene>
    <name evidence="1" type="ORF">X975_11746</name>
</gene>
<evidence type="ECO:0000313" key="2">
    <source>
        <dbReference type="Proteomes" id="UP000054359"/>
    </source>
</evidence>
<keyword evidence="2" id="KW-1185">Reference proteome</keyword>
<proteinExistence type="predicted"/>
<protein>
    <submittedName>
        <fullName evidence="1">Uncharacterized protein</fullName>
    </submittedName>
</protein>
<reference evidence="1 2" key="1">
    <citation type="submission" date="2013-11" db="EMBL/GenBank/DDBJ databases">
        <title>Genome sequencing of Stegodyphus mimosarum.</title>
        <authorList>
            <person name="Bechsgaard J."/>
        </authorList>
    </citation>
    <scope>NUCLEOTIDE SEQUENCE [LARGE SCALE GENOMIC DNA]</scope>
</reference>
<feature type="non-terminal residue" evidence="1">
    <location>
        <position position="56"/>
    </location>
</feature>
<dbReference type="AlphaFoldDB" id="A0A087UBY4"/>
<organism evidence="1 2">
    <name type="scientific">Stegodyphus mimosarum</name>
    <name type="common">African social velvet spider</name>
    <dbReference type="NCBI Taxonomy" id="407821"/>
    <lineage>
        <taxon>Eukaryota</taxon>
        <taxon>Metazoa</taxon>
        <taxon>Ecdysozoa</taxon>
        <taxon>Arthropoda</taxon>
        <taxon>Chelicerata</taxon>
        <taxon>Arachnida</taxon>
        <taxon>Araneae</taxon>
        <taxon>Araneomorphae</taxon>
        <taxon>Entelegynae</taxon>
        <taxon>Eresoidea</taxon>
        <taxon>Eresidae</taxon>
        <taxon>Stegodyphus</taxon>
    </lineage>
</organism>
<dbReference type="Proteomes" id="UP000054359">
    <property type="component" value="Unassembled WGS sequence"/>
</dbReference>
<sequence>MVGMCRPSCPSRNGCDVGDVSTRMTICKDLLIGVLWARYRGPECWCFCLHLSQSDR</sequence>
<name>A0A087UBY4_STEMI</name>
<evidence type="ECO:0000313" key="1">
    <source>
        <dbReference type="EMBL" id="KFM74873.1"/>
    </source>
</evidence>
<accession>A0A087UBY4</accession>